<reference evidence="3" key="1">
    <citation type="journal article" date="2013" name="Genome Biol. Evol.">
        <title>The genome sequence of Streptomyces lividans 66 reveals a novel tRNA-dependent peptide biosynthetic system within a metal-related genomic island.</title>
        <authorList>
            <person name="Cruz-Morales P."/>
            <person name="Vijgenboom E."/>
            <person name="Iruegas-Bocardo F."/>
            <person name="Girard G."/>
            <person name="Yanez-Guerra L.A."/>
            <person name="Ramos-Aboites H.E."/>
            <person name="Pernodet J.L."/>
            <person name="Anne J."/>
            <person name="van Wezel G.P."/>
            <person name="Barona-Gomez F."/>
        </authorList>
    </citation>
    <scope>NUCLEOTIDE SEQUENCE [LARGE SCALE GENOMIC DNA]</scope>
    <source>
        <strain evidence="3">1326</strain>
    </source>
</reference>
<dbReference type="AlphaFoldDB" id="A0A7U9DST8"/>
<dbReference type="Proteomes" id="UP000014062">
    <property type="component" value="Chromosome"/>
</dbReference>
<feature type="transmembrane region" description="Helical" evidence="1">
    <location>
        <begin position="64"/>
        <end position="84"/>
    </location>
</feature>
<evidence type="ECO:0000256" key="1">
    <source>
        <dbReference type="SAM" id="Phobius"/>
    </source>
</evidence>
<gene>
    <name evidence="2" type="ORF">SLI_4804</name>
</gene>
<feature type="transmembrane region" description="Helical" evidence="1">
    <location>
        <begin position="143"/>
        <end position="163"/>
    </location>
</feature>
<dbReference type="RefSeq" id="WP_003974419.1">
    <property type="nucleotide sequence ID" value="NZ_CM001889.1"/>
</dbReference>
<keyword evidence="1" id="KW-0812">Transmembrane</keyword>
<protein>
    <submittedName>
        <fullName evidence="2">Integral membrane protein</fullName>
    </submittedName>
</protein>
<dbReference type="EMBL" id="CM001889">
    <property type="protein sequence ID" value="EOY49512.1"/>
    <property type="molecule type" value="Genomic_DNA"/>
</dbReference>
<feature type="transmembrane region" description="Helical" evidence="1">
    <location>
        <begin position="21"/>
        <end position="44"/>
    </location>
</feature>
<name>A0A7U9DST8_STRLI</name>
<organism evidence="2 3">
    <name type="scientific">Streptomyces lividans 1326</name>
    <dbReference type="NCBI Taxonomy" id="1200984"/>
    <lineage>
        <taxon>Bacteria</taxon>
        <taxon>Bacillati</taxon>
        <taxon>Actinomycetota</taxon>
        <taxon>Actinomycetes</taxon>
        <taxon>Kitasatosporales</taxon>
        <taxon>Streptomycetaceae</taxon>
        <taxon>Streptomyces</taxon>
    </lineage>
</organism>
<proteinExistence type="predicted"/>
<keyword evidence="1" id="KW-0472">Membrane</keyword>
<evidence type="ECO:0000313" key="2">
    <source>
        <dbReference type="EMBL" id="EOY49512.1"/>
    </source>
</evidence>
<keyword evidence="1" id="KW-1133">Transmembrane helix</keyword>
<accession>A0A7U9DST8</accession>
<feature type="transmembrane region" description="Helical" evidence="1">
    <location>
        <begin position="105"/>
        <end position="123"/>
    </location>
</feature>
<sequence>MARRELGSGQVQQERDRGYRVLVRDGAVLGLFLVVAGDVVFLGFGGARWATRESAPVLYGMPGGAWSVGGVLGLVTLMGCGGALSETFGGSVPGDSGKASGMLRGMVRGGCYVAAVAPLLFLLSGLQGKNCRSYEPGCSYVPGTIPALLGYVGCVTVLGWLIHRWRRAVVDARRARERERLRKLRKRGKGKSRTASR</sequence>
<evidence type="ECO:0000313" key="3">
    <source>
        <dbReference type="Proteomes" id="UP000014062"/>
    </source>
</evidence>